<comment type="subunit">
    <text evidence="6">Component of the GINS complex.</text>
</comment>
<dbReference type="Gene3D" id="1.20.58.1030">
    <property type="match status" value="1"/>
</dbReference>
<feature type="domain" description="DNA replication complex GINS protein PSF1 C-terminal" evidence="8">
    <location>
        <begin position="155"/>
        <end position="204"/>
    </location>
</feature>
<dbReference type="InterPro" id="IPR005339">
    <property type="entry name" value="GINS_Psf1"/>
</dbReference>
<dbReference type="InterPro" id="IPR036224">
    <property type="entry name" value="GINS_bundle-like_dom_sf"/>
</dbReference>
<evidence type="ECO:0000256" key="5">
    <source>
        <dbReference type="ARBA" id="ARBA00023242"/>
    </source>
</evidence>
<name>A0A0H2SPB3_9AGAM</name>
<dbReference type="InterPro" id="IPR021151">
    <property type="entry name" value="GINS_A"/>
</dbReference>
<dbReference type="GO" id="GO:0000811">
    <property type="term" value="C:GINS complex"/>
    <property type="evidence" value="ECO:0007669"/>
    <property type="project" value="UniProtKB-UniRule"/>
</dbReference>
<keyword evidence="4 6" id="KW-0235">DNA replication</keyword>
<dbReference type="AlphaFoldDB" id="A0A0H2SPB3"/>
<evidence type="ECO:0000256" key="2">
    <source>
        <dbReference type="ARBA" id="ARBA00006677"/>
    </source>
</evidence>
<dbReference type="InterPro" id="IPR056783">
    <property type="entry name" value="PSF1_C"/>
</dbReference>
<dbReference type="Proteomes" id="UP000053477">
    <property type="component" value="Unassembled WGS sequence"/>
</dbReference>
<feature type="domain" description="GINS subunit" evidence="7">
    <location>
        <begin position="63"/>
        <end position="139"/>
    </location>
</feature>
<accession>A0A0H2SPB3</accession>
<dbReference type="PANTHER" id="PTHR12914">
    <property type="entry name" value="PARTNER OF SLD5"/>
    <property type="match status" value="1"/>
</dbReference>
<evidence type="ECO:0000256" key="4">
    <source>
        <dbReference type="ARBA" id="ARBA00022705"/>
    </source>
</evidence>
<dbReference type="Pfam" id="PF05916">
    <property type="entry name" value="Sld5"/>
    <property type="match status" value="1"/>
</dbReference>
<gene>
    <name evidence="9" type="ORF">SCHPADRAFT_92719</name>
</gene>
<sequence length="206" mass="23461">MTSESRQLGDLATQLVTESRRSSATDTLFKYNDPLVRMIIREQRGLEELVNASLRDTEEIDPSQVSPSAIIHQTAIARNKRCLLAYHHHRISFLKDLFWAKGGALSHILSNEEIRANLSPHEVDFLRSYNSLVVEFRSDFTDELDITASVSQPPKDIHALVRVVRDCGVIQTELGTIDFQKGQRFMVRKADVEHLITQGYLEEIQS</sequence>
<evidence type="ECO:0000313" key="10">
    <source>
        <dbReference type="Proteomes" id="UP000053477"/>
    </source>
</evidence>
<dbReference type="PANTHER" id="PTHR12914:SF2">
    <property type="entry name" value="DNA REPLICATION COMPLEX GINS PROTEIN PSF1"/>
    <property type="match status" value="1"/>
</dbReference>
<dbReference type="OrthoDB" id="10252587at2759"/>
<dbReference type="CDD" id="cd21696">
    <property type="entry name" value="GINS_B_Psf1"/>
    <property type="match status" value="1"/>
</dbReference>
<comment type="subcellular location">
    <subcellularLocation>
        <location evidence="1 6">Nucleus</location>
    </subcellularLocation>
</comment>
<reference evidence="9 10" key="1">
    <citation type="submission" date="2015-04" db="EMBL/GenBank/DDBJ databases">
        <title>Complete genome sequence of Schizopora paradoxa KUC8140, a cosmopolitan wood degrader in East Asia.</title>
        <authorList>
            <consortium name="DOE Joint Genome Institute"/>
            <person name="Min B."/>
            <person name="Park H."/>
            <person name="Jang Y."/>
            <person name="Kim J.-J."/>
            <person name="Kim K.H."/>
            <person name="Pangilinan J."/>
            <person name="Lipzen A."/>
            <person name="Riley R."/>
            <person name="Grigoriev I.V."/>
            <person name="Spatafora J.W."/>
            <person name="Choi I.-G."/>
        </authorList>
    </citation>
    <scope>NUCLEOTIDE SEQUENCE [LARGE SCALE GENOMIC DNA]</scope>
    <source>
        <strain evidence="9 10">KUC8140</strain>
    </source>
</reference>
<organism evidence="9 10">
    <name type="scientific">Schizopora paradoxa</name>
    <dbReference type="NCBI Taxonomy" id="27342"/>
    <lineage>
        <taxon>Eukaryota</taxon>
        <taxon>Fungi</taxon>
        <taxon>Dikarya</taxon>
        <taxon>Basidiomycota</taxon>
        <taxon>Agaricomycotina</taxon>
        <taxon>Agaricomycetes</taxon>
        <taxon>Hymenochaetales</taxon>
        <taxon>Schizoporaceae</taxon>
        <taxon>Schizopora</taxon>
    </lineage>
</organism>
<dbReference type="STRING" id="27342.A0A0H2SPB3"/>
<evidence type="ECO:0000259" key="7">
    <source>
        <dbReference type="Pfam" id="PF05916"/>
    </source>
</evidence>
<dbReference type="CDD" id="cd11710">
    <property type="entry name" value="GINS_A_psf1"/>
    <property type="match status" value="1"/>
</dbReference>
<evidence type="ECO:0000259" key="8">
    <source>
        <dbReference type="Pfam" id="PF24997"/>
    </source>
</evidence>
<dbReference type="EMBL" id="KQ085890">
    <property type="protein sequence ID" value="KLO18901.1"/>
    <property type="molecule type" value="Genomic_DNA"/>
</dbReference>
<evidence type="ECO:0000313" key="9">
    <source>
        <dbReference type="EMBL" id="KLO18901.1"/>
    </source>
</evidence>
<dbReference type="SUPFAM" id="SSF158573">
    <property type="entry name" value="GINS helical bundle-like"/>
    <property type="match status" value="1"/>
</dbReference>
<evidence type="ECO:0000256" key="1">
    <source>
        <dbReference type="ARBA" id="ARBA00004123"/>
    </source>
</evidence>
<keyword evidence="10" id="KW-1185">Reference proteome</keyword>
<dbReference type="InParanoid" id="A0A0H2SPB3"/>
<keyword evidence="5 6" id="KW-0539">Nucleus</keyword>
<evidence type="ECO:0000256" key="3">
    <source>
        <dbReference type="ARBA" id="ARBA00015143"/>
    </source>
</evidence>
<protein>
    <recommendedName>
        <fullName evidence="3 6">DNA replication complex GINS protein PSF1</fullName>
    </recommendedName>
</protein>
<proteinExistence type="inferred from homology"/>
<comment type="function">
    <text evidence="6">Required for correct functioning of the GINS complex, a complex that plays an essential role in the initiation of DNA replication, and progression of DNA replication forks. GINS complex seems to bind preferentially to single-stranded DNA.</text>
</comment>
<dbReference type="FunCoup" id="A0A0H2SPB3">
    <property type="interactions" value="212"/>
</dbReference>
<comment type="similarity">
    <text evidence="2 6">Belongs to the GINS1/PSF1 family.</text>
</comment>
<dbReference type="Pfam" id="PF24997">
    <property type="entry name" value="PSF1_C"/>
    <property type="match status" value="1"/>
</dbReference>
<evidence type="ECO:0000256" key="6">
    <source>
        <dbReference type="RuleBase" id="RU368085"/>
    </source>
</evidence>
<dbReference type="GO" id="GO:1902983">
    <property type="term" value="P:DNA strand elongation involved in mitotic DNA replication"/>
    <property type="evidence" value="ECO:0007669"/>
    <property type="project" value="TreeGrafter"/>
</dbReference>